<evidence type="ECO:0000313" key="2">
    <source>
        <dbReference type="EMBL" id="KND04819.1"/>
    </source>
</evidence>
<feature type="compositionally biased region" description="Low complexity" evidence="1">
    <location>
        <begin position="160"/>
        <end position="170"/>
    </location>
</feature>
<feature type="compositionally biased region" description="Basic and acidic residues" evidence="1">
    <location>
        <begin position="70"/>
        <end position="82"/>
    </location>
</feature>
<protein>
    <submittedName>
        <fullName evidence="2">Uncharacterized protein</fullName>
    </submittedName>
</protein>
<feature type="compositionally biased region" description="Basic and acidic residues" evidence="1">
    <location>
        <begin position="113"/>
        <end position="144"/>
    </location>
</feature>
<feature type="compositionally biased region" description="Basic and acidic residues" evidence="1">
    <location>
        <begin position="322"/>
        <end position="331"/>
    </location>
</feature>
<feature type="compositionally biased region" description="Basic and acidic residues" evidence="1">
    <location>
        <begin position="237"/>
        <end position="267"/>
    </location>
</feature>
<reference evidence="2 3" key="1">
    <citation type="submission" date="2009-08" db="EMBL/GenBank/DDBJ databases">
        <title>The Genome Sequence of Spizellomyces punctatus strain DAOM BR117.</title>
        <authorList>
            <consortium name="The Broad Institute Genome Sequencing Platform"/>
            <person name="Russ C."/>
            <person name="Cuomo C."/>
            <person name="Shea T."/>
            <person name="Young S.K."/>
            <person name="Zeng Q."/>
            <person name="Koehrsen M."/>
            <person name="Haas B."/>
            <person name="Borodovsky M."/>
            <person name="Guigo R."/>
            <person name="Alvarado L."/>
            <person name="Berlin A."/>
            <person name="Bochicchio J."/>
            <person name="Borenstein D."/>
            <person name="Chapman S."/>
            <person name="Chen Z."/>
            <person name="Engels R."/>
            <person name="Freedman E."/>
            <person name="Gellesch M."/>
            <person name="Goldberg J."/>
            <person name="Griggs A."/>
            <person name="Gujja S."/>
            <person name="Heiman D."/>
            <person name="Hepburn T."/>
            <person name="Howarth C."/>
            <person name="Jen D."/>
            <person name="Larson L."/>
            <person name="Lewis B."/>
            <person name="Mehta T."/>
            <person name="Park D."/>
            <person name="Pearson M."/>
            <person name="Roberts A."/>
            <person name="Saif S."/>
            <person name="Shenoy N."/>
            <person name="Sisk P."/>
            <person name="Stolte C."/>
            <person name="Sykes S."/>
            <person name="Thomson T."/>
            <person name="Walk T."/>
            <person name="White J."/>
            <person name="Yandava C."/>
            <person name="Burger G."/>
            <person name="Gray M.W."/>
            <person name="Holland P.W.H."/>
            <person name="King N."/>
            <person name="Lang F.B.F."/>
            <person name="Roger A.J."/>
            <person name="Ruiz-Trillo I."/>
            <person name="Lander E."/>
            <person name="Nusbaum C."/>
        </authorList>
    </citation>
    <scope>NUCLEOTIDE SEQUENCE [LARGE SCALE GENOMIC DNA]</scope>
    <source>
        <strain evidence="2 3">DAOM BR117</strain>
    </source>
</reference>
<evidence type="ECO:0000256" key="1">
    <source>
        <dbReference type="SAM" id="MobiDB-lite"/>
    </source>
</evidence>
<feature type="compositionally biased region" description="Basic and acidic residues" evidence="1">
    <location>
        <begin position="188"/>
        <end position="199"/>
    </location>
</feature>
<feature type="compositionally biased region" description="Basic and acidic residues" evidence="1">
    <location>
        <begin position="383"/>
        <end position="396"/>
    </location>
</feature>
<feature type="compositionally biased region" description="Basic and acidic residues" evidence="1">
    <location>
        <begin position="338"/>
        <end position="369"/>
    </location>
</feature>
<dbReference type="VEuPathDB" id="FungiDB:SPPG_00522"/>
<feature type="compositionally biased region" description="Polar residues" evidence="1">
    <location>
        <begin position="86"/>
        <end position="97"/>
    </location>
</feature>
<proteinExistence type="predicted"/>
<name>A0A0L0HVB7_SPIPD</name>
<feature type="compositionally biased region" description="Basic residues" evidence="1">
    <location>
        <begin position="370"/>
        <end position="382"/>
    </location>
</feature>
<dbReference type="STRING" id="645134.A0A0L0HVB7"/>
<feature type="compositionally biased region" description="Low complexity" evidence="1">
    <location>
        <begin position="200"/>
        <end position="210"/>
    </location>
</feature>
<dbReference type="OrthoDB" id="2402960at2759"/>
<accession>A0A0L0HVB7</accession>
<feature type="compositionally biased region" description="Basic residues" evidence="1">
    <location>
        <begin position="177"/>
        <end position="187"/>
    </location>
</feature>
<sequence length="434" mass="48496">MLTTEVSPPTEGQVTNPQLVRVAASLPSKEENASVESFQTAPSTFSATEPDGDSRTGGADDTLEYTIPEEQVKQSEEADSHGGETGPTSEDQLTETITAGGANEPPVDETAEANDKSADKPSEEVHGEPLKEEAREGLPEEKEQATVAAGRKTPRKEPVTTTPAASSAATKEGHTSSNRRRSTPRPRKAADDKMPKAEPTEASTTEPTQADEQPEGDAGPDDKQKPTKPYVNRKRHETGGADKKRLTGEELEKKMQEMKRKNAEIIKKQQAVEADEQAWRAAETERRKKEDEERERQFAETRAARQVAKQRREEADAIQQTLRREREENAARKAQLRGTREWDLDKEEVKQDPDRRRDNGWGRPRESHRGGRGRGGNRRHMDRRSGGHERHERDMNLESSSGWQERAREERADAEGPPPDWGPNREMSKWGDAV</sequence>
<dbReference type="OMA" id="PFAQTAS"/>
<feature type="compositionally biased region" description="Basic and acidic residues" evidence="1">
    <location>
        <begin position="405"/>
        <end position="414"/>
    </location>
</feature>
<feature type="compositionally biased region" description="Basic and acidic residues" evidence="1">
    <location>
        <begin position="282"/>
        <end position="303"/>
    </location>
</feature>
<dbReference type="RefSeq" id="XP_016612858.1">
    <property type="nucleotide sequence ID" value="XM_016748846.1"/>
</dbReference>
<gene>
    <name evidence="2" type="ORF">SPPG_00522</name>
</gene>
<keyword evidence="3" id="KW-1185">Reference proteome</keyword>
<dbReference type="GeneID" id="27684242"/>
<evidence type="ECO:0000313" key="3">
    <source>
        <dbReference type="Proteomes" id="UP000053201"/>
    </source>
</evidence>
<dbReference type="InParanoid" id="A0A0L0HVB7"/>
<feature type="compositionally biased region" description="Polar residues" evidence="1">
    <location>
        <begin position="34"/>
        <end position="47"/>
    </location>
</feature>
<feature type="region of interest" description="Disordered" evidence="1">
    <location>
        <begin position="25"/>
        <end position="434"/>
    </location>
</feature>
<dbReference type="EMBL" id="KQ257450">
    <property type="protein sequence ID" value="KND04819.1"/>
    <property type="molecule type" value="Genomic_DNA"/>
</dbReference>
<dbReference type="Proteomes" id="UP000053201">
    <property type="component" value="Unassembled WGS sequence"/>
</dbReference>
<organism evidence="2 3">
    <name type="scientific">Spizellomyces punctatus (strain DAOM BR117)</name>
    <dbReference type="NCBI Taxonomy" id="645134"/>
    <lineage>
        <taxon>Eukaryota</taxon>
        <taxon>Fungi</taxon>
        <taxon>Fungi incertae sedis</taxon>
        <taxon>Chytridiomycota</taxon>
        <taxon>Chytridiomycota incertae sedis</taxon>
        <taxon>Chytridiomycetes</taxon>
        <taxon>Spizellomycetales</taxon>
        <taxon>Spizellomycetaceae</taxon>
        <taxon>Spizellomyces</taxon>
    </lineage>
</organism>
<dbReference type="AlphaFoldDB" id="A0A0L0HVB7"/>